<proteinExistence type="predicted"/>
<protein>
    <submittedName>
        <fullName evidence="1">Uncharacterized protein</fullName>
    </submittedName>
</protein>
<comment type="caution">
    <text evidence="1">The sequence shown here is derived from an EMBL/GenBank/DDBJ whole genome shotgun (WGS) entry which is preliminary data.</text>
</comment>
<dbReference type="AlphaFoldDB" id="A0A0F9HTE8"/>
<gene>
    <name evidence="1" type="ORF">LCGC14_1663520</name>
</gene>
<evidence type="ECO:0000313" key="1">
    <source>
        <dbReference type="EMBL" id="KKM18656.1"/>
    </source>
</evidence>
<reference evidence="1" key="1">
    <citation type="journal article" date="2015" name="Nature">
        <title>Complex archaea that bridge the gap between prokaryotes and eukaryotes.</title>
        <authorList>
            <person name="Spang A."/>
            <person name="Saw J.H."/>
            <person name="Jorgensen S.L."/>
            <person name="Zaremba-Niedzwiedzka K."/>
            <person name="Martijn J."/>
            <person name="Lind A.E."/>
            <person name="van Eijk R."/>
            <person name="Schleper C."/>
            <person name="Guy L."/>
            <person name="Ettema T.J."/>
        </authorList>
    </citation>
    <scope>NUCLEOTIDE SEQUENCE</scope>
</reference>
<name>A0A0F9HTE8_9ZZZZ</name>
<sequence length="81" mass="8763">MATGEMTAEKALNLQARFEQLESGISDAHGIVDQMTPREAATDKPSEPVAGTATLTAERCQHSLASLINRLQELRDRVGQV</sequence>
<organism evidence="1">
    <name type="scientific">marine sediment metagenome</name>
    <dbReference type="NCBI Taxonomy" id="412755"/>
    <lineage>
        <taxon>unclassified sequences</taxon>
        <taxon>metagenomes</taxon>
        <taxon>ecological metagenomes</taxon>
    </lineage>
</organism>
<dbReference type="EMBL" id="LAZR01014174">
    <property type="protein sequence ID" value="KKM18656.1"/>
    <property type="molecule type" value="Genomic_DNA"/>
</dbReference>
<accession>A0A0F9HTE8</accession>